<dbReference type="SUPFAM" id="SSF53271">
    <property type="entry name" value="PRTase-like"/>
    <property type="match status" value="1"/>
</dbReference>
<proteinExistence type="inferred from homology"/>
<dbReference type="PANTHER" id="PTHR47505">
    <property type="entry name" value="DNA UTILIZATION PROTEIN YHGH"/>
    <property type="match status" value="1"/>
</dbReference>
<comment type="caution">
    <text evidence="3">The sequence shown here is derived from an EMBL/GenBank/DDBJ whole genome shotgun (WGS) entry which is preliminary data.</text>
</comment>
<dbReference type="Pfam" id="PF18912">
    <property type="entry name" value="DZR_2"/>
    <property type="match status" value="1"/>
</dbReference>
<organism evidence="3 4">
    <name type="scientific">Candidatus Gottesmanbacteria bacterium GW2011_GWA2_47_9</name>
    <dbReference type="NCBI Taxonomy" id="1618445"/>
    <lineage>
        <taxon>Bacteria</taxon>
        <taxon>Candidatus Gottesmaniibacteriota</taxon>
    </lineage>
</organism>
<dbReference type="AlphaFoldDB" id="A0A0G1U1Y3"/>
<dbReference type="Gene3D" id="3.40.50.2020">
    <property type="match status" value="1"/>
</dbReference>
<accession>A0A0G1U1Y3</accession>
<dbReference type="PANTHER" id="PTHR47505:SF1">
    <property type="entry name" value="DNA UTILIZATION PROTEIN YHGH"/>
    <property type="match status" value="1"/>
</dbReference>
<evidence type="ECO:0000313" key="3">
    <source>
        <dbReference type="EMBL" id="KKU88071.1"/>
    </source>
</evidence>
<evidence type="ECO:0000259" key="2">
    <source>
        <dbReference type="Pfam" id="PF18912"/>
    </source>
</evidence>
<feature type="domain" description="Double zinc ribbon" evidence="2">
    <location>
        <begin position="24"/>
        <end position="78"/>
    </location>
</feature>
<dbReference type="InterPro" id="IPR000836">
    <property type="entry name" value="PRTase_dom"/>
</dbReference>
<dbReference type="CDD" id="cd06223">
    <property type="entry name" value="PRTases_typeI"/>
    <property type="match status" value="1"/>
</dbReference>
<gene>
    <name evidence="3" type="ORF">UY16_C0014G0031</name>
</gene>
<evidence type="ECO:0000256" key="1">
    <source>
        <dbReference type="ARBA" id="ARBA00008007"/>
    </source>
</evidence>
<protein>
    <recommendedName>
        <fullName evidence="2">Double zinc ribbon domain-containing protein</fullName>
    </recommendedName>
</protein>
<sequence length="251" mass="28231">MSRLWRGATIGTLVLAQFIARMNLLDLLFPKRCVGCGRLGNYFCKRCISSIKIIQANEAICPVCEKPAIDGATHPRCQTAYTIDGLTSFFRYDGVIRKAVKAVKYRYISDLAKEFVGLVPSLLFSNLYALSPKPCFFVPIPLHWMRLRDRGFNQAEVLARNIAGQLHVAVYPDILKRTKVREPQVHMKSRKDRLANMDGVFAVSNDTLTHRHIDAVILFDDVFTTGATMRAAANVLKRAGITRVWGVTMAR</sequence>
<dbReference type="InterPro" id="IPR029057">
    <property type="entry name" value="PRTase-like"/>
</dbReference>
<dbReference type="EMBL" id="LCOY01000014">
    <property type="protein sequence ID" value="KKU88071.1"/>
    <property type="molecule type" value="Genomic_DNA"/>
</dbReference>
<reference evidence="3 4" key="1">
    <citation type="journal article" date="2015" name="Nature">
        <title>rRNA introns, odd ribosomes, and small enigmatic genomes across a large radiation of phyla.</title>
        <authorList>
            <person name="Brown C.T."/>
            <person name="Hug L.A."/>
            <person name="Thomas B.C."/>
            <person name="Sharon I."/>
            <person name="Castelle C.J."/>
            <person name="Singh A."/>
            <person name="Wilkins M.J."/>
            <person name="Williams K.H."/>
            <person name="Banfield J.F."/>
        </authorList>
    </citation>
    <scope>NUCLEOTIDE SEQUENCE [LARGE SCALE GENOMIC DNA]</scope>
</reference>
<dbReference type="InterPro" id="IPR051910">
    <property type="entry name" value="ComF/GntX_DNA_util-trans"/>
</dbReference>
<dbReference type="Proteomes" id="UP000034739">
    <property type="component" value="Unassembled WGS sequence"/>
</dbReference>
<evidence type="ECO:0000313" key="4">
    <source>
        <dbReference type="Proteomes" id="UP000034739"/>
    </source>
</evidence>
<name>A0A0G1U1Y3_9BACT</name>
<dbReference type="InterPro" id="IPR044005">
    <property type="entry name" value="DZR_2"/>
</dbReference>
<comment type="similarity">
    <text evidence="1">Belongs to the ComF/GntX family.</text>
</comment>